<dbReference type="GO" id="GO:0019005">
    <property type="term" value="C:SCF ubiquitin ligase complex"/>
    <property type="evidence" value="ECO:0007669"/>
    <property type="project" value="TreeGrafter"/>
</dbReference>
<comment type="caution">
    <text evidence="2">The sequence shown here is derived from an EMBL/GenBank/DDBJ whole genome shotgun (WGS) entry which is preliminary data.</text>
</comment>
<name>A0A9P1BRS4_9DINO</name>
<evidence type="ECO:0000313" key="2">
    <source>
        <dbReference type="EMBL" id="CAI3978392.1"/>
    </source>
</evidence>
<proteinExistence type="predicted"/>
<dbReference type="PANTHER" id="PTHR13318:SF105">
    <property type="entry name" value="F-BOX_LRR-REPEAT PROTEIN 3"/>
    <property type="match status" value="1"/>
</dbReference>
<dbReference type="EMBL" id="CAMXCT020000408">
    <property type="protein sequence ID" value="CAL1131767.1"/>
    <property type="molecule type" value="Genomic_DNA"/>
</dbReference>
<dbReference type="AlphaFoldDB" id="A0A9P1BRS4"/>
<dbReference type="OrthoDB" id="2585512at2759"/>
<reference evidence="2" key="1">
    <citation type="submission" date="2022-10" db="EMBL/GenBank/DDBJ databases">
        <authorList>
            <person name="Chen Y."/>
            <person name="Dougan E. K."/>
            <person name="Chan C."/>
            <person name="Rhodes N."/>
            <person name="Thang M."/>
        </authorList>
    </citation>
    <scope>NUCLEOTIDE SEQUENCE</scope>
</reference>
<accession>A0A9P1BRS4</accession>
<sequence>MAEDELSPVAEPAEPLSKSDEAEEAVVVEVKRYRSPADPQHLQVLARRYPDCFKISAAEDRAISGTQLFEVLNYALAECTTWQDADGPTLAIASLNHYDVVKWVVKPSSDKRQCSFVELVARHAQPSEFYVTHYFGQPVRDMLECVQLQLRTRQLGEDTLFWIWAYAHQPDESFVPDVLHASDAFQALKKSSGILLPLGATSVPFSRTWCLLEVMLGVLELQIPLDIVAFALDGPILLTQNLTEVESRMESKFAGTGFRQKNHREQSFPADILVAALDVSLERSDAVSKMDRNRLLHKFLEEAGVEVAAVPLNRQFEKANVKLRGLFASMMWLPIVESDKLPRNTVVECIKANVSKDFLTVNLCASKVDDTHLSLLARCMHKNLTRVDLNFWMCPRLTGKGVEDLARQMPSKLKTLKLNFKLSGVGQGGVDALASFPESLTSLFLNFSYNSEIRSLASICQSIRALAQSSLKLLDLDISGVEKIGDKSMMLLAEALEISRIKNLFLSFRSCRALSDVGVQAIVNALPSSVTLLKMDLGDCEISDASVDALSSQLQHMQHLGVIQVNLHGCKEVTETSISRFVGKLPWTLRGAKLDLSDTCLPKDIQRICRRLTTMRSWMPSKPQSQIKNPTSTNFVQLEPEKVGLELQSVDLFLHRGVVQNVSPPAVKVTGKKLSWLETLCPSTDEEVKRMSRTFSEPHIRQFKPLLPFVVHPARGCAISSMARPECMYSRPRTSHNGKSEPIWYP</sequence>
<dbReference type="GO" id="GO:0031146">
    <property type="term" value="P:SCF-dependent proteasomal ubiquitin-dependent protein catabolic process"/>
    <property type="evidence" value="ECO:0007669"/>
    <property type="project" value="TreeGrafter"/>
</dbReference>
<dbReference type="SUPFAM" id="SSF52047">
    <property type="entry name" value="RNI-like"/>
    <property type="match status" value="1"/>
</dbReference>
<keyword evidence="4" id="KW-1185">Reference proteome</keyword>
<dbReference type="EMBL" id="CAMXCT010000408">
    <property type="protein sequence ID" value="CAI3978392.1"/>
    <property type="molecule type" value="Genomic_DNA"/>
</dbReference>
<organism evidence="2">
    <name type="scientific">Cladocopium goreaui</name>
    <dbReference type="NCBI Taxonomy" id="2562237"/>
    <lineage>
        <taxon>Eukaryota</taxon>
        <taxon>Sar</taxon>
        <taxon>Alveolata</taxon>
        <taxon>Dinophyceae</taxon>
        <taxon>Suessiales</taxon>
        <taxon>Symbiodiniaceae</taxon>
        <taxon>Cladocopium</taxon>
    </lineage>
</organism>
<evidence type="ECO:0000313" key="3">
    <source>
        <dbReference type="EMBL" id="CAL1131767.1"/>
    </source>
</evidence>
<dbReference type="Gene3D" id="3.80.10.10">
    <property type="entry name" value="Ribonuclease Inhibitor"/>
    <property type="match status" value="2"/>
</dbReference>
<protein>
    <submittedName>
        <fullName evidence="2">Uncharacterized protein</fullName>
    </submittedName>
</protein>
<dbReference type="Proteomes" id="UP001152797">
    <property type="component" value="Unassembled WGS sequence"/>
</dbReference>
<gene>
    <name evidence="2" type="ORF">C1SCF055_LOCUS6447</name>
</gene>
<reference evidence="3" key="2">
    <citation type="submission" date="2024-04" db="EMBL/GenBank/DDBJ databases">
        <authorList>
            <person name="Chen Y."/>
            <person name="Shah S."/>
            <person name="Dougan E. K."/>
            <person name="Thang M."/>
            <person name="Chan C."/>
        </authorList>
    </citation>
    <scope>NUCLEOTIDE SEQUENCE [LARGE SCALE GENOMIC DNA]</scope>
</reference>
<dbReference type="EMBL" id="CAMXCT030000408">
    <property type="protein sequence ID" value="CAL4765704.1"/>
    <property type="molecule type" value="Genomic_DNA"/>
</dbReference>
<dbReference type="InterPro" id="IPR032675">
    <property type="entry name" value="LRR_dom_sf"/>
</dbReference>
<evidence type="ECO:0000313" key="4">
    <source>
        <dbReference type="Proteomes" id="UP001152797"/>
    </source>
</evidence>
<evidence type="ECO:0000256" key="1">
    <source>
        <dbReference type="SAM" id="MobiDB-lite"/>
    </source>
</evidence>
<feature type="region of interest" description="Disordered" evidence="1">
    <location>
        <begin position="1"/>
        <end position="22"/>
    </location>
</feature>
<dbReference type="PANTHER" id="PTHR13318">
    <property type="entry name" value="PARTNER OF PAIRED, ISOFORM B-RELATED"/>
    <property type="match status" value="1"/>
</dbReference>